<dbReference type="OrthoDB" id="193931at2759"/>
<feature type="chain" id="PRO_5032895361" description="Protein kinase domain-containing protein" evidence="6">
    <location>
        <begin position="22"/>
        <end position="93"/>
    </location>
</feature>
<dbReference type="PANTHER" id="PTHR24346:SF82">
    <property type="entry name" value="KP78A-RELATED"/>
    <property type="match status" value="1"/>
</dbReference>
<dbReference type="GO" id="GO:0005737">
    <property type="term" value="C:cytoplasm"/>
    <property type="evidence" value="ECO:0007669"/>
    <property type="project" value="TreeGrafter"/>
</dbReference>
<evidence type="ECO:0000256" key="1">
    <source>
        <dbReference type="ARBA" id="ARBA00022527"/>
    </source>
</evidence>
<keyword evidence="5" id="KW-0067">ATP-binding</keyword>
<organism evidence="8 9">
    <name type="scientific">Coptis chinensis</name>
    <dbReference type="NCBI Taxonomy" id="261450"/>
    <lineage>
        <taxon>Eukaryota</taxon>
        <taxon>Viridiplantae</taxon>
        <taxon>Streptophyta</taxon>
        <taxon>Embryophyta</taxon>
        <taxon>Tracheophyta</taxon>
        <taxon>Spermatophyta</taxon>
        <taxon>Magnoliopsida</taxon>
        <taxon>Ranunculales</taxon>
        <taxon>Ranunculaceae</taxon>
        <taxon>Coptidoideae</taxon>
        <taxon>Coptis</taxon>
    </lineage>
</organism>
<sequence length="93" mass="10548">MLVDVLSCGVILYALLCGTLPFDDVSFPELFKKIKGAIYTLPTHLSLGARDLIRRILVVDPMVRMTIPQIHQHPWFLAHPSRCLLVHPPLHQI</sequence>
<dbReference type="InterPro" id="IPR000719">
    <property type="entry name" value="Prot_kinase_dom"/>
</dbReference>
<evidence type="ECO:0000313" key="8">
    <source>
        <dbReference type="EMBL" id="KAF9624063.1"/>
    </source>
</evidence>
<gene>
    <name evidence="8" type="ORF">IFM89_007761</name>
</gene>
<feature type="signal peptide" evidence="6">
    <location>
        <begin position="1"/>
        <end position="21"/>
    </location>
</feature>
<evidence type="ECO:0000256" key="5">
    <source>
        <dbReference type="ARBA" id="ARBA00022840"/>
    </source>
</evidence>
<keyword evidence="9" id="KW-1185">Reference proteome</keyword>
<keyword evidence="6" id="KW-0732">Signal</keyword>
<dbReference type="PROSITE" id="PS50011">
    <property type="entry name" value="PROTEIN_KINASE_DOM"/>
    <property type="match status" value="1"/>
</dbReference>
<name>A0A835IVN0_9MAGN</name>
<keyword evidence="1" id="KW-0723">Serine/threonine-protein kinase</keyword>
<dbReference type="Proteomes" id="UP000631114">
    <property type="component" value="Unassembled WGS sequence"/>
</dbReference>
<evidence type="ECO:0000256" key="6">
    <source>
        <dbReference type="SAM" id="SignalP"/>
    </source>
</evidence>
<dbReference type="SUPFAM" id="SSF56112">
    <property type="entry name" value="Protein kinase-like (PK-like)"/>
    <property type="match status" value="1"/>
</dbReference>
<dbReference type="Gene3D" id="1.10.510.10">
    <property type="entry name" value="Transferase(Phosphotransferase) domain 1"/>
    <property type="match status" value="1"/>
</dbReference>
<evidence type="ECO:0000313" key="9">
    <source>
        <dbReference type="Proteomes" id="UP000631114"/>
    </source>
</evidence>
<dbReference type="Pfam" id="PF00069">
    <property type="entry name" value="Pkinase"/>
    <property type="match status" value="1"/>
</dbReference>
<evidence type="ECO:0000256" key="2">
    <source>
        <dbReference type="ARBA" id="ARBA00022679"/>
    </source>
</evidence>
<evidence type="ECO:0000259" key="7">
    <source>
        <dbReference type="PROSITE" id="PS50011"/>
    </source>
</evidence>
<proteinExistence type="predicted"/>
<feature type="domain" description="Protein kinase" evidence="7">
    <location>
        <begin position="1"/>
        <end position="76"/>
    </location>
</feature>
<dbReference type="EMBL" id="JADFTS010000001">
    <property type="protein sequence ID" value="KAF9624063.1"/>
    <property type="molecule type" value="Genomic_DNA"/>
</dbReference>
<keyword evidence="2" id="KW-0808">Transferase</keyword>
<dbReference type="AlphaFoldDB" id="A0A835IVN0"/>
<evidence type="ECO:0000256" key="3">
    <source>
        <dbReference type="ARBA" id="ARBA00022741"/>
    </source>
</evidence>
<dbReference type="PANTHER" id="PTHR24346">
    <property type="entry name" value="MAP/MICROTUBULE AFFINITY-REGULATING KINASE"/>
    <property type="match status" value="1"/>
</dbReference>
<dbReference type="GO" id="GO:0035556">
    <property type="term" value="P:intracellular signal transduction"/>
    <property type="evidence" value="ECO:0007669"/>
    <property type="project" value="TreeGrafter"/>
</dbReference>
<reference evidence="8 9" key="1">
    <citation type="submission" date="2020-10" db="EMBL/GenBank/DDBJ databases">
        <title>The Coptis chinensis genome and diversification of protoberbering-type alkaloids.</title>
        <authorList>
            <person name="Wang B."/>
            <person name="Shu S."/>
            <person name="Song C."/>
            <person name="Liu Y."/>
        </authorList>
    </citation>
    <scope>NUCLEOTIDE SEQUENCE [LARGE SCALE GENOMIC DNA]</scope>
    <source>
        <strain evidence="8">HL-2020</strain>
        <tissue evidence="8">Leaf</tissue>
    </source>
</reference>
<keyword evidence="3" id="KW-0547">Nucleotide-binding</keyword>
<accession>A0A835IVN0</accession>
<keyword evidence="4" id="KW-0418">Kinase</keyword>
<dbReference type="InterPro" id="IPR011009">
    <property type="entry name" value="Kinase-like_dom_sf"/>
</dbReference>
<protein>
    <recommendedName>
        <fullName evidence="7">Protein kinase domain-containing protein</fullName>
    </recommendedName>
</protein>
<dbReference type="GO" id="GO:0005524">
    <property type="term" value="F:ATP binding"/>
    <property type="evidence" value="ECO:0007669"/>
    <property type="project" value="UniProtKB-KW"/>
</dbReference>
<dbReference type="GO" id="GO:0004674">
    <property type="term" value="F:protein serine/threonine kinase activity"/>
    <property type="evidence" value="ECO:0007669"/>
    <property type="project" value="UniProtKB-KW"/>
</dbReference>
<evidence type="ECO:0000256" key="4">
    <source>
        <dbReference type="ARBA" id="ARBA00022777"/>
    </source>
</evidence>
<comment type="caution">
    <text evidence="8">The sequence shown here is derived from an EMBL/GenBank/DDBJ whole genome shotgun (WGS) entry which is preliminary data.</text>
</comment>